<protein>
    <submittedName>
        <fullName evidence="1">Uncharacterized protein</fullName>
    </submittedName>
</protein>
<keyword evidence="2" id="KW-1185">Reference proteome</keyword>
<gene>
    <name evidence="1" type="ORF">G7058_11615</name>
</gene>
<dbReference type="Proteomes" id="UP000501830">
    <property type="component" value="Plasmid p_unnamed1"/>
</dbReference>
<dbReference type="GeneID" id="94553935"/>
<reference evidence="1 2" key="1">
    <citation type="journal article" date="2017" name="Int. J. Syst. Evol. Microbiol.">
        <title>Jeotgalibaca porci sp. nov. and Jeotgalibaca arthritidis sp. nov., isolated from pigs, and emended description of the genus Jeotgalibaca.</title>
        <authorList>
            <person name="Zamora L."/>
            <person name="Perez-Sancho M."/>
            <person name="Dominguez L."/>
            <person name="Fernandez-Garayzabal J.F."/>
            <person name="Vela A.I."/>
        </authorList>
    </citation>
    <scope>NUCLEOTIDE SEQUENCE [LARGE SCALE GENOMIC DNA]</scope>
    <source>
        <strain evidence="1 2">CCUG 69148</strain>
        <plasmid evidence="1 2">p_unnamed1</plasmid>
    </source>
</reference>
<proteinExistence type="predicted"/>
<evidence type="ECO:0000313" key="1">
    <source>
        <dbReference type="EMBL" id="QIK52769.1"/>
    </source>
</evidence>
<dbReference type="KEGG" id="jpo:G7058_11615"/>
<geneLocation type="plasmid" evidence="1 2">
    <name>p_unnamed1</name>
</geneLocation>
<accession>A0A6G7WKK3</accession>
<dbReference type="AlphaFoldDB" id="A0A6G7WKK3"/>
<keyword evidence="1" id="KW-0614">Plasmid</keyword>
<sequence length="377" mass="44018">MVLWGEICTLSKRKWRSSIIKKDDFLKAGSLFLIKNDVETLKQLGIHMQSPASLMLLPYICLCCNEALNFLEYNLTPDQLSRSSINHTQVRNKLKLFSDRYGKSIKQIKLADSQQDKEFKKKLRFRWMHSWDVHYNLGVFCNAEGHTVGNTQLVSFLLQNPSFTIEENSQGIYEFAVFLGSVLQMISQDLISFEADLQMNENEISMDWLYRDYNTDKNFNRFPDVQDGKELTLFLLHLLSTVNFVGYELPKYIDSKNPWLLRIKYITAYYVNESLKHLVKMEVPYKSSLLEEVENRALFNSSFRSCMIHYGFYNKGVCAVKDEHLQGNPFFGLIESCFEGISPEDYQQSLDKKILRLSKNIENILALSMHRFRPFSS</sequence>
<dbReference type="RefSeq" id="WP_166063793.1">
    <property type="nucleotide sequence ID" value="NZ_CP049890.1"/>
</dbReference>
<dbReference type="EMBL" id="CP049890">
    <property type="protein sequence ID" value="QIK52769.1"/>
    <property type="molecule type" value="Genomic_DNA"/>
</dbReference>
<name>A0A6G7WKK3_9LACT</name>
<evidence type="ECO:0000313" key="2">
    <source>
        <dbReference type="Proteomes" id="UP000501830"/>
    </source>
</evidence>
<organism evidence="1 2">
    <name type="scientific">Jeotgalibaca porci</name>
    <dbReference type="NCBI Taxonomy" id="1868793"/>
    <lineage>
        <taxon>Bacteria</taxon>
        <taxon>Bacillati</taxon>
        <taxon>Bacillota</taxon>
        <taxon>Bacilli</taxon>
        <taxon>Lactobacillales</taxon>
        <taxon>Carnobacteriaceae</taxon>
        <taxon>Jeotgalibaca</taxon>
    </lineage>
</organism>